<dbReference type="EMBL" id="KK088419">
    <property type="protein sequence ID" value="EYE96235.1"/>
    <property type="molecule type" value="Genomic_DNA"/>
</dbReference>
<gene>
    <name evidence="2" type="ORF">EURHEDRAFT_367233</name>
</gene>
<sequence>MMTVWLFVEIYRCRRSIYQARQCLIYFFVCLSGGEIEEKEERRSDGRGGDDARGIRRLYRAAGKGPGSTFAYTSGFVFILLFFVRISLFDLLDLFLLFYSVKYNTIIYIEEYSCCLCLRASP</sequence>
<keyword evidence="1" id="KW-0812">Transmembrane</keyword>
<keyword evidence="1" id="KW-0472">Membrane</keyword>
<evidence type="ECO:0000256" key="1">
    <source>
        <dbReference type="SAM" id="Phobius"/>
    </source>
</evidence>
<name>A0A017SIU7_ASPRC</name>
<dbReference type="RefSeq" id="XP_040639923.1">
    <property type="nucleotide sequence ID" value="XM_040778506.1"/>
</dbReference>
<protein>
    <submittedName>
        <fullName evidence="2">Uncharacterized protein</fullName>
    </submittedName>
</protein>
<dbReference type="HOGENOM" id="CLU_2026237_0_0_1"/>
<dbReference type="AlphaFoldDB" id="A0A017SIU7"/>
<feature type="transmembrane region" description="Helical" evidence="1">
    <location>
        <begin position="76"/>
        <end position="99"/>
    </location>
</feature>
<proteinExistence type="predicted"/>
<evidence type="ECO:0000313" key="2">
    <source>
        <dbReference type="EMBL" id="EYE96235.1"/>
    </source>
</evidence>
<dbReference type="Proteomes" id="UP000019804">
    <property type="component" value="Unassembled WGS sequence"/>
</dbReference>
<dbReference type="GeneID" id="63693630"/>
<organism evidence="2 3">
    <name type="scientific">Aspergillus ruber (strain CBS 135680)</name>
    <dbReference type="NCBI Taxonomy" id="1388766"/>
    <lineage>
        <taxon>Eukaryota</taxon>
        <taxon>Fungi</taxon>
        <taxon>Dikarya</taxon>
        <taxon>Ascomycota</taxon>
        <taxon>Pezizomycotina</taxon>
        <taxon>Eurotiomycetes</taxon>
        <taxon>Eurotiomycetidae</taxon>
        <taxon>Eurotiales</taxon>
        <taxon>Aspergillaceae</taxon>
        <taxon>Aspergillus</taxon>
        <taxon>Aspergillus subgen. Aspergillus</taxon>
    </lineage>
</organism>
<keyword evidence="1" id="KW-1133">Transmembrane helix</keyword>
<reference evidence="3" key="1">
    <citation type="journal article" date="2014" name="Nat. Commun.">
        <title>Genomic adaptations of the halophilic Dead Sea filamentous fungus Eurotium rubrum.</title>
        <authorList>
            <person name="Kis-Papo T."/>
            <person name="Weig A.R."/>
            <person name="Riley R."/>
            <person name="Persoh D."/>
            <person name="Salamov A."/>
            <person name="Sun H."/>
            <person name="Lipzen A."/>
            <person name="Wasser S.P."/>
            <person name="Rambold G."/>
            <person name="Grigoriev I.V."/>
            <person name="Nevo E."/>
        </authorList>
    </citation>
    <scope>NUCLEOTIDE SEQUENCE [LARGE SCALE GENOMIC DNA]</scope>
    <source>
        <strain evidence="3">CBS 135680</strain>
    </source>
</reference>
<keyword evidence="3" id="KW-1185">Reference proteome</keyword>
<accession>A0A017SIU7</accession>
<evidence type="ECO:0000313" key="3">
    <source>
        <dbReference type="Proteomes" id="UP000019804"/>
    </source>
</evidence>